<dbReference type="Proteomes" id="UP000295832">
    <property type="component" value="Unassembled WGS sequence"/>
</dbReference>
<keyword evidence="6" id="KW-1185">Reference proteome</keyword>
<dbReference type="Pfam" id="PF00501">
    <property type="entry name" value="AMP-binding"/>
    <property type="match status" value="1"/>
</dbReference>
<evidence type="ECO:0000256" key="2">
    <source>
        <dbReference type="ARBA" id="ARBA00022598"/>
    </source>
</evidence>
<dbReference type="FunFam" id="3.30.300.30:FF:000008">
    <property type="entry name" value="2,3-dihydroxybenzoate-AMP ligase"/>
    <property type="match status" value="1"/>
</dbReference>
<dbReference type="EMBL" id="SOEG01000002">
    <property type="protein sequence ID" value="TDX58999.1"/>
    <property type="molecule type" value="Genomic_DNA"/>
</dbReference>
<protein>
    <submittedName>
        <fullName evidence="5">Long-chain acyl-CoA synthetase</fullName>
    </submittedName>
</protein>
<accession>A0A4V3H018</accession>
<dbReference type="STRING" id="926561.GCA_000379025_01941"/>
<name>A0A4V3H018_9FIRM</name>
<feature type="domain" description="AMP-dependent synthetase/ligase" evidence="3">
    <location>
        <begin position="9"/>
        <end position="365"/>
    </location>
</feature>
<dbReference type="InterPro" id="IPR025110">
    <property type="entry name" value="AMP-bd_C"/>
</dbReference>
<organism evidence="5 6">
    <name type="scientific">Orenia marismortui</name>
    <dbReference type="NCBI Taxonomy" id="46469"/>
    <lineage>
        <taxon>Bacteria</taxon>
        <taxon>Bacillati</taxon>
        <taxon>Bacillota</taxon>
        <taxon>Clostridia</taxon>
        <taxon>Halanaerobiales</taxon>
        <taxon>Halobacteroidaceae</taxon>
        <taxon>Orenia</taxon>
    </lineage>
</organism>
<evidence type="ECO:0000259" key="3">
    <source>
        <dbReference type="Pfam" id="PF00501"/>
    </source>
</evidence>
<dbReference type="InterPro" id="IPR042099">
    <property type="entry name" value="ANL_N_sf"/>
</dbReference>
<dbReference type="InterPro" id="IPR000873">
    <property type="entry name" value="AMP-dep_synth/lig_dom"/>
</dbReference>
<dbReference type="PANTHER" id="PTHR43767">
    <property type="entry name" value="LONG-CHAIN-FATTY-ACID--COA LIGASE"/>
    <property type="match status" value="1"/>
</dbReference>
<comment type="caution">
    <text evidence="5">The sequence shown here is derived from an EMBL/GenBank/DDBJ whole genome shotgun (WGS) entry which is preliminary data.</text>
</comment>
<keyword evidence="2" id="KW-0436">Ligase</keyword>
<dbReference type="Pfam" id="PF13193">
    <property type="entry name" value="AMP-binding_C"/>
    <property type="match status" value="1"/>
</dbReference>
<dbReference type="InterPro" id="IPR050237">
    <property type="entry name" value="ATP-dep_AMP-bd_enzyme"/>
</dbReference>
<dbReference type="GO" id="GO:0016878">
    <property type="term" value="F:acid-thiol ligase activity"/>
    <property type="evidence" value="ECO:0007669"/>
    <property type="project" value="UniProtKB-ARBA"/>
</dbReference>
<dbReference type="Gene3D" id="3.40.50.12780">
    <property type="entry name" value="N-terminal domain of ligase-like"/>
    <property type="match status" value="1"/>
</dbReference>
<dbReference type="PANTHER" id="PTHR43767:SF1">
    <property type="entry name" value="NONRIBOSOMAL PEPTIDE SYNTHASE PES1 (EUROFUNG)-RELATED"/>
    <property type="match status" value="1"/>
</dbReference>
<evidence type="ECO:0000313" key="6">
    <source>
        <dbReference type="Proteomes" id="UP000295832"/>
    </source>
</evidence>
<dbReference type="NCBIfam" id="NF004837">
    <property type="entry name" value="PRK06187.1"/>
    <property type="match status" value="1"/>
</dbReference>
<dbReference type="RefSeq" id="WP_134114626.1">
    <property type="nucleotide sequence ID" value="NZ_SOEG01000002.1"/>
</dbReference>
<sequence length="499" mass="55942">MLIGEVLNKVAKEKEGKIVASCENNKLTYSELEKKTNQLAKGIINLGINVEDMVSILLPNSIDFLIAYFGIIKSGATMVPINIMYKPPAIEYILNNSETKVLITSRDFLTKVQGCDLEYLKEIIIIEEERVEGCKNLRDFFKGDSSYHKVESLSPDNVAACLYTSGTTGDPKGAMLTHKNLVFDTESSIEHLKVDSTGRYLCVLPMFHAFAETVCMLMPVFLGATIIIMKKFLPEEVLKTIQEKNVTFFSGVPTMYIALLNVRYKEKYDLSHLELCLSGGAAMPVKAMEEFEDTFNVTIVEGDGPTEASPVAYVNPVNGTRKPGSVGIAIPGVKVRIVDENDKEVSRGDIGEIAIYGDNVMKGYFKKNEATSKALQNGWLHTGDMGKMDAEDYIYIVDRKKDMINVGGLNVYPREIEEYLYTNPKIREAAVVAMRDELRGEVPKAFVVLKDDVEATTHEFRRYCIKHFANYKVPKEIEFIEELPKNATGKIDKKLLREI</sequence>
<evidence type="ECO:0000256" key="1">
    <source>
        <dbReference type="ARBA" id="ARBA00006432"/>
    </source>
</evidence>
<dbReference type="InterPro" id="IPR045851">
    <property type="entry name" value="AMP-bd_C_sf"/>
</dbReference>
<evidence type="ECO:0000259" key="4">
    <source>
        <dbReference type="Pfam" id="PF13193"/>
    </source>
</evidence>
<dbReference type="CDD" id="cd05936">
    <property type="entry name" value="FC-FACS_FadD_like"/>
    <property type="match status" value="1"/>
</dbReference>
<evidence type="ECO:0000313" key="5">
    <source>
        <dbReference type="EMBL" id="TDX58999.1"/>
    </source>
</evidence>
<dbReference type="SUPFAM" id="SSF56801">
    <property type="entry name" value="Acetyl-CoA synthetase-like"/>
    <property type="match status" value="1"/>
</dbReference>
<feature type="domain" description="AMP-binding enzyme C-terminal" evidence="4">
    <location>
        <begin position="415"/>
        <end position="490"/>
    </location>
</feature>
<dbReference type="AlphaFoldDB" id="A0A4V3H018"/>
<reference evidence="5 6" key="1">
    <citation type="submission" date="2019-03" db="EMBL/GenBank/DDBJ databases">
        <title>Subsurface microbial communities from deep shales in Ohio and West Virginia, USA.</title>
        <authorList>
            <person name="Wrighton K."/>
        </authorList>
    </citation>
    <scope>NUCLEOTIDE SEQUENCE [LARGE SCALE GENOMIC DNA]</scope>
    <source>
        <strain evidence="5 6">MSL 6dP</strain>
    </source>
</reference>
<dbReference type="Gene3D" id="3.30.300.30">
    <property type="match status" value="1"/>
</dbReference>
<proteinExistence type="inferred from homology"/>
<gene>
    <name evidence="5" type="ORF">C7959_102137</name>
</gene>
<comment type="similarity">
    <text evidence="1">Belongs to the ATP-dependent AMP-binding enzyme family.</text>
</comment>